<organism evidence="4 5">
    <name type="scientific">Paenibacillus naphthalenovorans</name>
    <dbReference type="NCBI Taxonomy" id="162209"/>
    <lineage>
        <taxon>Bacteria</taxon>
        <taxon>Bacillati</taxon>
        <taxon>Bacillota</taxon>
        <taxon>Bacilli</taxon>
        <taxon>Bacillales</taxon>
        <taxon>Paenibacillaceae</taxon>
        <taxon>Paenibacillus</taxon>
    </lineage>
</organism>
<reference evidence="4 5" key="2">
    <citation type="journal article" date="2016" name="Genome Announc.">
        <title>Complete Genome Sequences of Two Interactive Moderate Thermophiles, Paenibacillus napthalenovorans 32O-Y and Paenibacillus sp. 32O-W.</title>
        <authorList>
            <person name="Butler R.R.III."/>
            <person name="Wang J."/>
            <person name="Stark B.C."/>
            <person name="Pombert J.F."/>
        </authorList>
    </citation>
    <scope>NUCLEOTIDE SEQUENCE [LARGE SCALE GENOMIC DNA]</scope>
    <source>
        <strain evidence="4 5">32O-Y</strain>
    </source>
</reference>
<feature type="binding site" evidence="3">
    <location>
        <position position="276"/>
    </location>
    <ligand>
        <name>Mg(2+)</name>
        <dbReference type="ChEBI" id="CHEBI:18420"/>
    </ligand>
</feature>
<dbReference type="Pfam" id="PF13344">
    <property type="entry name" value="Hydrolase_6"/>
    <property type="match status" value="1"/>
</dbReference>
<dbReference type="InterPro" id="IPR036412">
    <property type="entry name" value="HAD-like_sf"/>
</dbReference>
<proteinExistence type="predicted"/>
<reference evidence="5" key="1">
    <citation type="submission" date="2015-12" db="EMBL/GenBank/DDBJ databases">
        <title>Complete genome sequences of two moderately thermophilic Paenibacillus species.</title>
        <authorList>
            <person name="Butler R.III."/>
            <person name="Wang J."/>
            <person name="Stark B.C."/>
            <person name="Pombert J.-F."/>
        </authorList>
    </citation>
    <scope>NUCLEOTIDE SEQUENCE [LARGE SCALE GENOMIC DNA]</scope>
    <source>
        <strain evidence="5">32O-Y</strain>
    </source>
</reference>
<evidence type="ECO:0000256" key="3">
    <source>
        <dbReference type="PIRSR" id="PIRSR000915-3"/>
    </source>
</evidence>
<comment type="cofactor">
    <cofactor evidence="3">
        <name>Mg(2+)</name>
        <dbReference type="ChEBI" id="CHEBI:18420"/>
    </cofactor>
    <text evidence="3">Divalent metal ions. Mg(2+) is the most effective.</text>
</comment>
<dbReference type="PATRIC" id="fig|162209.4.peg.3590"/>
<dbReference type="Proteomes" id="UP000061660">
    <property type="component" value="Chromosome"/>
</dbReference>
<sequence>MFSKMPKKPEHLSDGSMTLFSFSDKGYFLWKRGTKVTGYWAYRKSKHDFRRREEAKTKGQYAKRPKSLNEFHGYLFDLDGTVYSGDTLLPGVLSTLNRLREQNKSLLFVTNTTIRTVEEVRMRLEQLGVACSESEIMTASCAAGMYFQEYEPGARVLMIGEQAMKRELERFDVETTEDASGATHVLVGMDRQFTYDRLTQGMKALRNGALLIAANPDPFCPLDDGAIPDTWSLVRALETASLRQTFTVIGKPSAYYAEKVFQKLDIAPEECLMVGDRIETDIRFGNDHGMYSALVLTGADSRKDIVLTGIEPDYVLASLRDILADW</sequence>
<keyword evidence="3" id="KW-0479">Metal-binding</keyword>
<dbReference type="GO" id="GO:0016791">
    <property type="term" value="F:phosphatase activity"/>
    <property type="evidence" value="ECO:0007669"/>
    <property type="project" value="TreeGrafter"/>
</dbReference>
<dbReference type="GO" id="GO:0005737">
    <property type="term" value="C:cytoplasm"/>
    <property type="evidence" value="ECO:0007669"/>
    <property type="project" value="TreeGrafter"/>
</dbReference>
<dbReference type="GO" id="GO:0046872">
    <property type="term" value="F:metal ion binding"/>
    <property type="evidence" value="ECO:0007669"/>
    <property type="project" value="UniProtKB-KW"/>
</dbReference>
<feature type="binding site" evidence="2">
    <location>
        <position position="251"/>
    </location>
    <ligand>
        <name>substrate</name>
    </ligand>
</feature>
<keyword evidence="3" id="KW-0460">Magnesium</keyword>
<feature type="active site" description="Proton donor" evidence="1">
    <location>
        <position position="79"/>
    </location>
</feature>
<dbReference type="Gene3D" id="3.40.50.1000">
    <property type="entry name" value="HAD superfamily/HAD-like"/>
    <property type="match status" value="2"/>
</dbReference>
<dbReference type="InterPro" id="IPR006357">
    <property type="entry name" value="HAD-SF_hydro_IIA"/>
</dbReference>
<evidence type="ECO:0000256" key="1">
    <source>
        <dbReference type="PIRSR" id="PIRSR000915-1"/>
    </source>
</evidence>
<feature type="binding site" evidence="3">
    <location>
        <position position="77"/>
    </location>
    <ligand>
        <name>Mg(2+)</name>
        <dbReference type="ChEBI" id="CHEBI:18420"/>
    </ligand>
</feature>
<feature type="active site" description="Nucleophile" evidence="1">
    <location>
        <position position="77"/>
    </location>
</feature>
<dbReference type="NCBIfam" id="TIGR01460">
    <property type="entry name" value="HAD-SF-IIA"/>
    <property type="match status" value="1"/>
</dbReference>
<protein>
    <submittedName>
        <fullName evidence="4">Haloacid dehalogenase</fullName>
    </submittedName>
</protein>
<keyword evidence="5" id="KW-1185">Reference proteome</keyword>
<dbReference type="SUPFAM" id="SSF56784">
    <property type="entry name" value="HAD-like"/>
    <property type="match status" value="1"/>
</dbReference>
<feature type="binding site" evidence="3">
    <location>
        <position position="79"/>
    </location>
    <ligand>
        <name>Mg(2+)</name>
        <dbReference type="ChEBI" id="CHEBI:18420"/>
    </ligand>
</feature>
<evidence type="ECO:0000256" key="2">
    <source>
        <dbReference type="PIRSR" id="PIRSR000915-2"/>
    </source>
</evidence>
<evidence type="ECO:0000313" key="5">
    <source>
        <dbReference type="Proteomes" id="UP000061660"/>
    </source>
</evidence>
<name>A0A0U2W881_9BACL</name>
<dbReference type="PIRSF" id="PIRSF000915">
    <property type="entry name" value="PGP-type_phosphatase"/>
    <property type="match status" value="1"/>
</dbReference>
<dbReference type="EMBL" id="CP013652">
    <property type="protein sequence ID" value="ALS23717.1"/>
    <property type="molecule type" value="Genomic_DNA"/>
</dbReference>
<accession>A0A0U2W881</accession>
<dbReference type="AlphaFoldDB" id="A0A0U2W881"/>
<evidence type="ECO:0000313" key="4">
    <source>
        <dbReference type="EMBL" id="ALS23717.1"/>
    </source>
</evidence>
<dbReference type="PANTHER" id="PTHR19288:SF46">
    <property type="entry name" value="HALOACID DEHALOGENASE-LIKE HYDROLASE DOMAIN-CONTAINING PROTEIN 2"/>
    <property type="match status" value="1"/>
</dbReference>
<dbReference type="InterPro" id="IPR023214">
    <property type="entry name" value="HAD_sf"/>
</dbReference>
<dbReference type="KEGG" id="pnp:IJ22_33560"/>
<gene>
    <name evidence="4" type="ORF">IJ22_33560</name>
</gene>
<dbReference type="STRING" id="162209.IJ22_33560"/>
<dbReference type="PANTHER" id="PTHR19288">
    <property type="entry name" value="4-NITROPHENYLPHOSPHATASE-RELATED"/>
    <property type="match status" value="1"/>
</dbReference>
<dbReference type="Pfam" id="PF13242">
    <property type="entry name" value="Hydrolase_like"/>
    <property type="match status" value="1"/>
</dbReference>